<proteinExistence type="predicted"/>
<dbReference type="Gene3D" id="3.30.70.2970">
    <property type="entry name" value="Protein of unknown function (DUF541), domain 2"/>
    <property type="match status" value="1"/>
</dbReference>
<name>A0ABN3PL54_9MICO</name>
<dbReference type="Gene3D" id="3.30.110.170">
    <property type="entry name" value="Protein of unknown function (DUF541), domain 1"/>
    <property type="match status" value="1"/>
</dbReference>
<dbReference type="Pfam" id="PF04402">
    <property type="entry name" value="SIMPL"/>
    <property type="match status" value="1"/>
</dbReference>
<dbReference type="Proteomes" id="UP001500274">
    <property type="component" value="Unassembled WGS sequence"/>
</dbReference>
<comment type="caution">
    <text evidence="1">The sequence shown here is derived from an EMBL/GenBank/DDBJ whole genome shotgun (WGS) entry which is preliminary data.</text>
</comment>
<protein>
    <recommendedName>
        <fullName evidence="3">SIMPL domain-containing protein</fullName>
    </recommendedName>
</protein>
<accession>A0ABN3PL54</accession>
<organism evidence="1 2">
    <name type="scientific">Microbacterium binotii</name>
    <dbReference type="NCBI Taxonomy" id="462710"/>
    <lineage>
        <taxon>Bacteria</taxon>
        <taxon>Bacillati</taxon>
        <taxon>Actinomycetota</taxon>
        <taxon>Actinomycetes</taxon>
        <taxon>Micrococcales</taxon>
        <taxon>Microbacteriaceae</taxon>
        <taxon>Microbacterium</taxon>
    </lineage>
</organism>
<dbReference type="InterPro" id="IPR007497">
    <property type="entry name" value="SIMPL/DUF541"/>
</dbReference>
<reference evidence="1 2" key="1">
    <citation type="journal article" date="2019" name="Int. J. Syst. Evol. Microbiol.">
        <title>The Global Catalogue of Microorganisms (GCM) 10K type strain sequencing project: providing services to taxonomists for standard genome sequencing and annotation.</title>
        <authorList>
            <consortium name="The Broad Institute Genomics Platform"/>
            <consortium name="The Broad Institute Genome Sequencing Center for Infectious Disease"/>
            <person name="Wu L."/>
            <person name="Ma J."/>
        </authorList>
    </citation>
    <scope>NUCLEOTIDE SEQUENCE [LARGE SCALE GENOMIC DNA]</scope>
    <source>
        <strain evidence="1 2">JCM 16365</strain>
    </source>
</reference>
<keyword evidence="2" id="KW-1185">Reference proteome</keyword>
<evidence type="ECO:0000313" key="1">
    <source>
        <dbReference type="EMBL" id="GAA2587191.1"/>
    </source>
</evidence>
<gene>
    <name evidence="1" type="ORF">GCM10009862_27800</name>
</gene>
<sequence length="215" mass="22834">MSEDVTITVRGSHEDRIPAEEGVARVGVRVEHADRGEAMARLAASGQRLRDQLDAQAGSGGLVSWTSSRAHVFTDRPWGPDGSRLDPVHHASLEFRAVFDDADTLSAWIDTATADPAVQLDGIDWRLREGTDREARDRVARAAVEDAVARARSYAASLGLHHVSAIEVADAGLLSSDSATAGPMMMKSAAADGAVVVRPDEVVVSVGVEARFSAR</sequence>
<evidence type="ECO:0000313" key="2">
    <source>
        <dbReference type="Proteomes" id="UP001500274"/>
    </source>
</evidence>
<evidence type="ECO:0008006" key="3">
    <source>
        <dbReference type="Google" id="ProtNLM"/>
    </source>
</evidence>
<dbReference type="EMBL" id="BAAARI010000017">
    <property type="protein sequence ID" value="GAA2587191.1"/>
    <property type="molecule type" value="Genomic_DNA"/>
</dbReference>
<dbReference type="RefSeq" id="WP_344230473.1">
    <property type="nucleotide sequence ID" value="NZ_BAAARI010000017.1"/>
</dbReference>